<feature type="compositionally biased region" description="Basic and acidic residues" evidence="7">
    <location>
        <begin position="439"/>
        <end position="451"/>
    </location>
</feature>
<keyword evidence="5" id="KW-0238">DNA-binding</keyword>
<dbReference type="SUPFAM" id="SSF46689">
    <property type="entry name" value="Homeodomain-like"/>
    <property type="match status" value="1"/>
</dbReference>
<feature type="region of interest" description="Disordered" evidence="7">
    <location>
        <begin position="1238"/>
        <end position="1265"/>
    </location>
</feature>
<accession>A0AA85AYW2</accession>
<feature type="region of interest" description="Disordered" evidence="7">
    <location>
        <begin position="1"/>
        <end position="22"/>
    </location>
</feature>
<feature type="compositionally biased region" description="Low complexity" evidence="7">
    <location>
        <begin position="399"/>
        <end position="420"/>
    </location>
</feature>
<keyword evidence="2" id="KW-0479">Metal-binding</keyword>
<evidence type="ECO:0000313" key="9">
    <source>
        <dbReference type="Proteomes" id="UP000050791"/>
    </source>
</evidence>
<evidence type="ECO:0000256" key="7">
    <source>
        <dbReference type="SAM" id="MobiDB-lite"/>
    </source>
</evidence>
<evidence type="ECO:0000259" key="8">
    <source>
        <dbReference type="PROSITE" id="PS51293"/>
    </source>
</evidence>
<feature type="compositionally biased region" description="Basic and acidic residues" evidence="7">
    <location>
        <begin position="469"/>
        <end position="487"/>
    </location>
</feature>
<proteinExistence type="inferred from homology"/>
<dbReference type="GO" id="GO:0000785">
    <property type="term" value="C:chromatin"/>
    <property type="evidence" value="ECO:0007669"/>
    <property type="project" value="TreeGrafter"/>
</dbReference>
<dbReference type="InterPro" id="IPR001005">
    <property type="entry name" value="SANT/Myb"/>
</dbReference>
<name>A0AA85AYW2_9TREM</name>
<organism evidence="9 10">
    <name type="scientific">Schistosoma mattheei</name>
    <dbReference type="NCBI Taxonomy" id="31246"/>
    <lineage>
        <taxon>Eukaryota</taxon>
        <taxon>Metazoa</taxon>
        <taxon>Spiralia</taxon>
        <taxon>Lophotrochozoa</taxon>
        <taxon>Platyhelminthes</taxon>
        <taxon>Trematoda</taxon>
        <taxon>Digenea</taxon>
        <taxon>Strigeidida</taxon>
        <taxon>Schistosomatoidea</taxon>
        <taxon>Schistosomatidae</taxon>
        <taxon>Schistosoma</taxon>
    </lineage>
</organism>
<dbReference type="WBParaSite" id="SMTH1_15590.1">
    <property type="protein sequence ID" value="SMTH1_15590.1"/>
    <property type="gene ID" value="SMTH1_15590"/>
</dbReference>
<feature type="compositionally biased region" description="Polar residues" evidence="7">
    <location>
        <begin position="454"/>
        <end position="467"/>
    </location>
</feature>
<feature type="compositionally biased region" description="Basic residues" evidence="7">
    <location>
        <begin position="375"/>
        <end position="386"/>
    </location>
</feature>
<keyword evidence="4" id="KW-0862">Zinc</keyword>
<sequence>MTVNSTQVEAISPAPDESRLVDAQDAKLHREREEINRQLTVLDADINKQESHLRNLCEREARLTARLAVAPARNTSNNNLNGNDYESKSDKGDLAVPEVSFTCKTGFERNYENPIQAIISDNRQRTRQRHLIFTRLCGPKVRPGPHALPFYRQPSDLSSVRAIQSNFRNHFRPKLVVYLQRRLRAEQSRISFLAQQYGRNSRIFTKKMDKLLSTTKRRQRDLRHRDIFEKAMPEVKKNREDREMGNTEYTKPGIEDDSGGVSNLTDGSQTTPYDAIEEMNKLKEYAIDPPVMLAPWQRRYQFICESGLVTDCRAQLQENQDLSKWSEEEKQIFKERYLATPKNFTSIASYLERKSVADCIHYYYLSKKKEGYKQLLKKHNARRRRAAQTERGGGGSAGGAASNSNSGGSSGSHSNTNMNSIPPSSSNCQNGHTNINSPRGERNEADEKDPGGLKNSQTDSSGFPESNETAEHKDADGYRNNKKETHHGGSGGSTGARNRAGRGRPPQHTNHSNIDNHNVGSHGRNRGGNNSTRNNVEPHNVHVPSDVKVPEHDTLVPTIDKESRSGDNVRSDPGVHVTVSSNTNSQCAEFVTDSNKLAQPRTHPAVVSSSSTRIKDLIHFAIEKNLTKPSSCDNQVNTTETLSSRISSIGPSSSQSTSTNMASVITNSKHNKNPSTSITTVIPSCLVSSHMVTDNSDTSIVFPSTTAAEIYAAAARFAAVSASVCGMNTDPLVMSVSSTVDSSGSHKLDVNKSSVSTASLSSNLHSKSELSDFASVDAAKKWMSSFVPSCGSLSLSHQYSDSRLMDPSASSKAILIGDFLTAQQLDRADSSNWGGNHSNSRQADYAGSYQVSRSIDPSTLPVCVSHISTAYGNFDCHPVSDFRTSSSVSEKCLGSDILAEHAIRLAIHAKAAAAAAAASSSVIQFDGRSSSVSENNFSGPDRCVYSPLSPSPVKADSLLPPANHSTPPCQPNPLLGVPVSRNDTNHQSTSTFTRQLDNSLNSISFKPENDPNMSINSDQVASFIANANKLYLEELGSYTSRDRSDPIRTLTGNESSQFYGVIQQLRQPKEESSSLHLPSASNVSVTNINIPNLNFSDQQSEYMGMCLPRPHSSEGAGNHTFGSYIKSELPRGTPSRCILSKGQYDRIQTSSNPTELSQFVSDSVNPQAFVYAWGLNTLESHINKAITEEIRAQTVSRNSFLPHNICSPHLPRTPSPISKHHSTRNSDSQFHLNVPLKKQDRSISRSPGMVNSSMISGSRDSFKNSTSKIPAPELLTAKLPAANNEDFLNKSNQKGYAQNRKVSEMVKSNSLSSNIDSAVDHSTSPDGGTESPGLLQIDLAASDFSPKVLSGAMNSHLKDVPHLMSCNTSSNCIQSVKECGRDDSLDRWSHTYGNENSIDYNHSSTGLLGNYDVDSSDSAPLNSL</sequence>
<dbReference type="GO" id="GO:0008270">
    <property type="term" value="F:zinc ion binding"/>
    <property type="evidence" value="ECO:0007669"/>
    <property type="project" value="UniProtKB-KW"/>
</dbReference>
<dbReference type="SMART" id="SM00717">
    <property type="entry name" value="SANT"/>
    <property type="match status" value="1"/>
</dbReference>
<dbReference type="PROSITE" id="PS51293">
    <property type="entry name" value="SANT"/>
    <property type="match status" value="1"/>
</dbReference>
<protein>
    <recommendedName>
        <fullName evidence="8">SANT domain-containing protein</fullName>
    </recommendedName>
</protein>
<keyword evidence="3" id="KW-0863">Zinc-finger</keyword>
<dbReference type="PANTHER" id="PTHR13992">
    <property type="entry name" value="NUCLEAR RECEPTOR CO-REPRESSOR RELATED NCOR"/>
    <property type="match status" value="1"/>
</dbReference>
<feature type="region of interest" description="Disordered" evidence="7">
    <location>
        <begin position="375"/>
        <end position="552"/>
    </location>
</feature>
<comment type="similarity">
    <text evidence="1">Belongs to the N-CoR nuclear receptor corepressors family.</text>
</comment>
<dbReference type="Proteomes" id="UP000050791">
    <property type="component" value="Unassembled WGS sequence"/>
</dbReference>
<evidence type="ECO:0000256" key="2">
    <source>
        <dbReference type="ARBA" id="ARBA00022723"/>
    </source>
</evidence>
<feature type="compositionally biased region" description="Low complexity" evidence="7">
    <location>
        <begin position="516"/>
        <end position="535"/>
    </location>
</feature>
<feature type="compositionally biased region" description="Polar residues" evidence="7">
    <location>
        <begin position="1249"/>
        <end position="1265"/>
    </location>
</feature>
<evidence type="ECO:0000256" key="6">
    <source>
        <dbReference type="ARBA" id="ARBA00023242"/>
    </source>
</evidence>
<evidence type="ECO:0000256" key="1">
    <source>
        <dbReference type="ARBA" id="ARBA00010097"/>
    </source>
</evidence>
<dbReference type="GO" id="GO:0006357">
    <property type="term" value="P:regulation of transcription by RNA polymerase II"/>
    <property type="evidence" value="ECO:0007669"/>
    <property type="project" value="TreeGrafter"/>
</dbReference>
<dbReference type="PANTHER" id="PTHR13992:SF39">
    <property type="entry name" value="SMRTER, ISOFORM G"/>
    <property type="match status" value="1"/>
</dbReference>
<evidence type="ECO:0000256" key="5">
    <source>
        <dbReference type="ARBA" id="ARBA00023125"/>
    </source>
</evidence>
<dbReference type="InterPro" id="IPR009057">
    <property type="entry name" value="Homeodomain-like_sf"/>
</dbReference>
<dbReference type="GO" id="GO:0032991">
    <property type="term" value="C:protein-containing complex"/>
    <property type="evidence" value="ECO:0007669"/>
    <property type="project" value="UniProtKB-ARBA"/>
</dbReference>
<keyword evidence="6" id="KW-0539">Nucleus</keyword>
<reference evidence="10" key="1">
    <citation type="submission" date="2023-11" db="UniProtKB">
        <authorList>
            <consortium name="WormBaseParasite"/>
        </authorList>
    </citation>
    <scope>IDENTIFICATION</scope>
</reference>
<feature type="domain" description="SANT" evidence="8">
    <location>
        <begin position="320"/>
        <end position="371"/>
    </location>
</feature>
<dbReference type="GO" id="GO:0003677">
    <property type="term" value="F:DNA binding"/>
    <property type="evidence" value="ECO:0007669"/>
    <property type="project" value="UniProtKB-KW"/>
</dbReference>
<dbReference type="InterPro" id="IPR017884">
    <property type="entry name" value="SANT_dom"/>
</dbReference>
<dbReference type="GO" id="GO:0005654">
    <property type="term" value="C:nucleoplasm"/>
    <property type="evidence" value="ECO:0007669"/>
    <property type="project" value="UniProtKB-ARBA"/>
</dbReference>
<dbReference type="Gene3D" id="1.10.10.60">
    <property type="entry name" value="Homeodomain-like"/>
    <property type="match status" value="1"/>
</dbReference>
<evidence type="ECO:0000256" key="4">
    <source>
        <dbReference type="ARBA" id="ARBA00022833"/>
    </source>
</evidence>
<dbReference type="FunFam" id="1.10.10.60:FF:000012">
    <property type="entry name" value="Metastasis-associated 1 family, member 3"/>
    <property type="match status" value="1"/>
</dbReference>
<evidence type="ECO:0000256" key="3">
    <source>
        <dbReference type="ARBA" id="ARBA00022771"/>
    </source>
</evidence>
<evidence type="ECO:0000313" key="10">
    <source>
        <dbReference type="WBParaSite" id="SMTH1_15590.1"/>
    </source>
</evidence>
<feature type="compositionally biased region" description="Polar residues" evidence="7">
    <location>
        <begin position="421"/>
        <end position="437"/>
    </location>
</feature>
<feature type="region of interest" description="Disordered" evidence="7">
    <location>
        <begin position="239"/>
        <end position="267"/>
    </location>
</feature>
<dbReference type="InterPro" id="IPR051571">
    <property type="entry name" value="N-CoR_corepressor"/>
</dbReference>